<dbReference type="GO" id="GO:0005634">
    <property type="term" value="C:nucleus"/>
    <property type="evidence" value="ECO:0007669"/>
    <property type="project" value="UniProtKB-ARBA"/>
</dbReference>
<feature type="compositionally biased region" description="Basic residues" evidence="2">
    <location>
        <begin position="736"/>
        <end position="747"/>
    </location>
</feature>
<feature type="compositionally biased region" description="Polar residues" evidence="2">
    <location>
        <begin position="422"/>
        <end position="433"/>
    </location>
</feature>
<name>A0ABD2QBZ0_9PLAT</name>
<feature type="compositionally biased region" description="Polar residues" evidence="2">
    <location>
        <begin position="657"/>
        <end position="668"/>
    </location>
</feature>
<feature type="domain" description="BAH" evidence="3">
    <location>
        <begin position="55"/>
        <end position="205"/>
    </location>
</feature>
<feature type="region of interest" description="Disordered" evidence="2">
    <location>
        <begin position="682"/>
        <end position="809"/>
    </location>
</feature>
<feature type="region of interest" description="Disordered" evidence="2">
    <location>
        <begin position="1100"/>
        <end position="1124"/>
    </location>
</feature>
<evidence type="ECO:0000313" key="6">
    <source>
        <dbReference type="Proteomes" id="UP001626550"/>
    </source>
</evidence>
<protein>
    <recommendedName>
        <fullName evidence="7">BAH domain-containing protein</fullName>
    </recommendedName>
</protein>
<feature type="domain" description="ELM2" evidence="4">
    <location>
        <begin position="206"/>
        <end position="350"/>
    </location>
</feature>
<evidence type="ECO:0000256" key="1">
    <source>
        <dbReference type="ARBA" id="ARBA00023242"/>
    </source>
</evidence>
<evidence type="ECO:0000313" key="5">
    <source>
        <dbReference type="EMBL" id="KAL3317057.1"/>
    </source>
</evidence>
<feature type="compositionally biased region" description="Basic and acidic residues" evidence="2">
    <location>
        <begin position="757"/>
        <end position="774"/>
    </location>
</feature>
<dbReference type="Gene3D" id="2.30.30.490">
    <property type="match status" value="1"/>
</dbReference>
<feature type="compositionally biased region" description="Polar residues" evidence="2">
    <location>
        <begin position="400"/>
        <end position="412"/>
    </location>
</feature>
<feature type="compositionally biased region" description="Polar residues" evidence="2">
    <location>
        <begin position="775"/>
        <end position="784"/>
    </location>
</feature>
<feature type="compositionally biased region" description="Basic and acidic residues" evidence="2">
    <location>
        <begin position="474"/>
        <end position="487"/>
    </location>
</feature>
<dbReference type="PROSITE" id="PS51038">
    <property type="entry name" value="BAH"/>
    <property type="match status" value="1"/>
</dbReference>
<dbReference type="PROSITE" id="PS51156">
    <property type="entry name" value="ELM2"/>
    <property type="match status" value="1"/>
</dbReference>
<feature type="compositionally biased region" description="Polar residues" evidence="2">
    <location>
        <begin position="1"/>
        <end position="10"/>
    </location>
</feature>
<keyword evidence="1" id="KW-0539">Nucleus</keyword>
<feature type="compositionally biased region" description="Polar residues" evidence="2">
    <location>
        <begin position="1032"/>
        <end position="1042"/>
    </location>
</feature>
<proteinExistence type="predicted"/>
<feature type="region of interest" description="Disordered" evidence="2">
    <location>
        <begin position="951"/>
        <end position="1007"/>
    </location>
</feature>
<accession>A0ABD2QBZ0</accession>
<dbReference type="Proteomes" id="UP001626550">
    <property type="component" value="Unassembled WGS sequence"/>
</dbReference>
<evidence type="ECO:0000256" key="2">
    <source>
        <dbReference type="SAM" id="MobiDB-lite"/>
    </source>
</evidence>
<feature type="compositionally biased region" description="Polar residues" evidence="2">
    <location>
        <begin position="1109"/>
        <end position="1123"/>
    </location>
</feature>
<gene>
    <name evidence="5" type="ORF">Ciccas_004295</name>
</gene>
<feature type="compositionally biased region" description="Basic residues" evidence="2">
    <location>
        <begin position="951"/>
        <end position="960"/>
    </location>
</feature>
<feature type="compositionally biased region" description="Basic and acidic residues" evidence="2">
    <location>
        <begin position="694"/>
        <end position="707"/>
    </location>
</feature>
<dbReference type="PANTHER" id="PTHR10865">
    <property type="entry name" value="METASTASIS-ASSOCIATED PROTEIN AND MESODERM INDUCTION EARLY RESPONSE PROTEIN"/>
    <property type="match status" value="1"/>
</dbReference>
<feature type="region of interest" description="Disordered" evidence="2">
    <location>
        <begin position="631"/>
        <end position="670"/>
    </location>
</feature>
<keyword evidence="6" id="KW-1185">Reference proteome</keyword>
<feature type="region of interest" description="Disordered" evidence="2">
    <location>
        <begin position="400"/>
        <end position="507"/>
    </location>
</feature>
<dbReference type="Pfam" id="PF01426">
    <property type="entry name" value="BAH"/>
    <property type="match status" value="1"/>
</dbReference>
<reference evidence="5 6" key="1">
    <citation type="submission" date="2024-11" db="EMBL/GenBank/DDBJ databases">
        <title>Adaptive evolution of stress response genes in parasites aligns with host niche diversity.</title>
        <authorList>
            <person name="Hahn C."/>
            <person name="Resl P."/>
        </authorList>
    </citation>
    <scope>NUCLEOTIDE SEQUENCE [LARGE SCALE GENOMIC DNA]</scope>
    <source>
        <strain evidence="5">EGGRZ-B1_66</strain>
        <tissue evidence="5">Body</tissue>
    </source>
</reference>
<evidence type="ECO:0000259" key="3">
    <source>
        <dbReference type="PROSITE" id="PS51038"/>
    </source>
</evidence>
<dbReference type="InterPro" id="IPR000949">
    <property type="entry name" value="ELM2_dom"/>
</dbReference>
<evidence type="ECO:0008006" key="7">
    <source>
        <dbReference type="Google" id="ProtNLM"/>
    </source>
</evidence>
<comment type="caution">
    <text evidence="5">The sequence shown here is derived from an EMBL/GenBank/DDBJ whole genome shotgun (WGS) entry which is preliminary data.</text>
</comment>
<sequence length="1340" mass="149102">MEESANTATDDSNRDAVELPDAPLRRSKRGKGRATNPNHAALGDDCIQSCVVGGVEYRVGDFIYFEETDFEYFTIGLIENIKLSRREKCSLVVKCFWRTQDVPECAKHSLYDREEQQQRIENLQPSQRPSEEALSRELFVSDLQSTVFANHLRGLCKVIHLSDLANATELLRSPPNSPGAPNLPEDTFFYVFAYNPETRRLTSTIAEIKVGKAHQVTLPAMRHSPDHLTKTATRDEVIFMREALRKARLGHEHCEHCPYKYHPGEHLSWETLQWRPDACRFSDDALKTYLEAARSLVAFLGFGGARDDLSSAENGLVLGNLAATTQLCYDVLHAADYSIPEALELIKMNPLPPGGDTPREWTADQVHLFKHACTIKGKDFHAIQREFFNGTYSITLKRQIPPSKNASSNGASQEPPEPVNADLTSSMRTTRNSKMLIGKRKRATSPSDDSQKPVSELNGDTQNEAPIHETFGQEVEKLTTKNDRKEDEAGEASASNSASERNPGESSKLITTTTSVYKGPVKSVKQLIAFYYYWKHKGKQANMRVDGLLAGAEEAAAVAAEAGCDLVAPVPWLNSVFGAKQNRPISSNTTVVQVPSPAPPISSNGAPSNGLPHLLSTPNLEKTLTAGIDSAVDSGDKVSSVGPGRRKKTSAPVAKTVANSQRQGWSTIHETRRQIRQELAETLRRRSGLSPNRLDLEDRGLWPRERSTTPQPATPTEESRPASASGDVPLDLDEKRKKRKKKKKKRTHENFDEDSDSQARSHKAFDEVLDDVRSTKSSVESQPETVEPAVQNGNLDSKLESKEDSSEATNMRTGMLLSNCRNCGRLLVTGTAVPANQSGPEAPPPQSQLVGQLRFLCLECRTHLQKYGKLKLVLNGDSTIPSDPEKTNNSEKNKELPVETNKRESAEVSEAASPRGQEANKETGLRKLRCGCLERHGLCCTHWRWLKHRKNFHRQQKRKRDQMAMKYQQKSRRVSAEVKRKTSHGSKRGRRKHISGERHSSPDFEDDFAFDEYHDENLDDASDLEEDSLFSPSQSPRLVATTSFPPPHFDECCCCSIRTSTSPCRRPCPATPEPPALERANSDASTVPTTPIFHTVSMSGGQQLEGESAGTTKSASPNPSEATEVSVPLEPYYILPDQFGDPEGRYNSDGELIIYEEEEEESSTFDMSWTAVPVKKQEPEIVETAPQINGKEEHKTADCYDFVPSPDDSQTTPRKLSLQQPVHCAVSIGGTKRNFMADRLQDPRKRRKRGLFSPNGTPLLEERNDATEIKPCAGPKFKAEAQEEWKPQIKLDSEPQDMVKVDSDPEDSLDEITAILQAQQEAIPVRINDNFTILELTCQM</sequence>
<feature type="region of interest" description="Disordered" evidence="2">
    <location>
        <begin position="1241"/>
        <end position="1260"/>
    </location>
</feature>
<dbReference type="InterPro" id="IPR043151">
    <property type="entry name" value="BAH_sf"/>
</dbReference>
<feature type="compositionally biased region" description="Basic and acidic residues" evidence="2">
    <location>
        <begin position="883"/>
        <end position="906"/>
    </location>
</feature>
<feature type="region of interest" description="Disordered" evidence="2">
    <location>
        <begin position="1"/>
        <end position="38"/>
    </location>
</feature>
<dbReference type="InterPro" id="IPR001025">
    <property type="entry name" value="BAH_dom"/>
</dbReference>
<feature type="region of interest" description="Disordered" evidence="2">
    <location>
        <begin position="875"/>
        <end position="923"/>
    </location>
</feature>
<feature type="compositionally biased region" description="Basic residues" evidence="2">
    <location>
        <begin position="981"/>
        <end position="993"/>
    </location>
</feature>
<organism evidence="5 6">
    <name type="scientific">Cichlidogyrus casuarinus</name>
    <dbReference type="NCBI Taxonomy" id="1844966"/>
    <lineage>
        <taxon>Eukaryota</taxon>
        <taxon>Metazoa</taxon>
        <taxon>Spiralia</taxon>
        <taxon>Lophotrochozoa</taxon>
        <taxon>Platyhelminthes</taxon>
        <taxon>Monogenea</taxon>
        <taxon>Monopisthocotylea</taxon>
        <taxon>Dactylogyridea</taxon>
        <taxon>Ancyrocephalidae</taxon>
        <taxon>Cichlidogyrus</taxon>
    </lineage>
</organism>
<dbReference type="Gene3D" id="4.10.1240.50">
    <property type="match status" value="1"/>
</dbReference>
<dbReference type="EMBL" id="JBJKFK010000439">
    <property type="protein sequence ID" value="KAL3317057.1"/>
    <property type="molecule type" value="Genomic_DNA"/>
</dbReference>
<feature type="compositionally biased region" description="Low complexity" evidence="2">
    <location>
        <begin position="491"/>
        <end position="500"/>
    </location>
</feature>
<dbReference type="SMART" id="SM00439">
    <property type="entry name" value="BAH"/>
    <property type="match status" value="1"/>
</dbReference>
<dbReference type="PANTHER" id="PTHR10865:SF29">
    <property type="entry name" value="METASTASIS ASSOCIATED 1-LIKE, ISOFORM D"/>
    <property type="match status" value="1"/>
</dbReference>
<feature type="region of interest" description="Disordered" evidence="2">
    <location>
        <begin position="1021"/>
        <end position="1042"/>
    </location>
</feature>
<evidence type="ECO:0000259" key="4">
    <source>
        <dbReference type="PROSITE" id="PS51156"/>
    </source>
</evidence>
<feature type="region of interest" description="Disordered" evidence="2">
    <location>
        <begin position="595"/>
        <end position="617"/>
    </location>
</feature>
<dbReference type="InterPro" id="IPR040138">
    <property type="entry name" value="MIER/MTA"/>
</dbReference>